<feature type="compositionally biased region" description="Polar residues" evidence="1">
    <location>
        <begin position="121"/>
        <end position="149"/>
    </location>
</feature>
<evidence type="ECO:0000313" key="3">
    <source>
        <dbReference type="Proteomes" id="UP000250043"/>
    </source>
</evidence>
<name>A0A8E2AK95_9APHY</name>
<evidence type="ECO:0000256" key="1">
    <source>
        <dbReference type="SAM" id="MobiDB-lite"/>
    </source>
</evidence>
<keyword evidence="3" id="KW-1185">Reference proteome</keyword>
<dbReference type="AlphaFoldDB" id="A0A8E2AK95"/>
<sequence length="187" mass="20895">MYQTKTHVALALEEHYGANVAKIGKLRLENSVPLRQMYNSQKPQMTEVAKLKKISRPIFATSRLEILRVTAREGLGRVKKPYFIVADEDDNHYGDLSGESKEGWYGDVSSDEEYDVRGSPRPTSHNQNHETTTAGHINPDQGFSTGFNSGRPTLDAIGLSMVSLPTLTWGMETEAEDALRSLLWSQL</sequence>
<dbReference type="EMBL" id="KV722789">
    <property type="protein sequence ID" value="OCH83855.1"/>
    <property type="molecule type" value="Genomic_DNA"/>
</dbReference>
<reference evidence="2 3" key="1">
    <citation type="submission" date="2016-07" db="EMBL/GenBank/DDBJ databases">
        <title>Draft genome of the white-rot fungus Obba rivulosa 3A-2.</title>
        <authorList>
            <consortium name="DOE Joint Genome Institute"/>
            <person name="Miettinen O."/>
            <person name="Riley R."/>
            <person name="Acob R."/>
            <person name="Barry K."/>
            <person name="Cullen D."/>
            <person name="De Vries R."/>
            <person name="Hainaut M."/>
            <person name="Hatakka A."/>
            <person name="Henrissat B."/>
            <person name="Hilden K."/>
            <person name="Kuo R."/>
            <person name="Labutti K."/>
            <person name="Lipzen A."/>
            <person name="Makela M.R."/>
            <person name="Sandor L."/>
            <person name="Spatafora J.W."/>
            <person name="Grigoriev I.V."/>
            <person name="Hibbett D.S."/>
        </authorList>
    </citation>
    <scope>NUCLEOTIDE SEQUENCE [LARGE SCALE GENOMIC DNA]</scope>
    <source>
        <strain evidence="2 3">3A-2</strain>
    </source>
</reference>
<proteinExistence type="predicted"/>
<protein>
    <submittedName>
        <fullName evidence="2">Uncharacterized protein</fullName>
    </submittedName>
</protein>
<organism evidence="2 3">
    <name type="scientific">Obba rivulosa</name>
    <dbReference type="NCBI Taxonomy" id="1052685"/>
    <lineage>
        <taxon>Eukaryota</taxon>
        <taxon>Fungi</taxon>
        <taxon>Dikarya</taxon>
        <taxon>Basidiomycota</taxon>
        <taxon>Agaricomycotina</taxon>
        <taxon>Agaricomycetes</taxon>
        <taxon>Polyporales</taxon>
        <taxon>Gelatoporiaceae</taxon>
        <taxon>Obba</taxon>
    </lineage>
</organism>
<dbReference type="Proteomes" id="UP000250043">
    <property type="component" value="Unassembled WGS sequence"/>
</dbReference>
<feature type="region of interest" description="Disordered" evidence="1">
    <location>
        <begin position="104"/>
        <end position="149"/>
    </location>
</feature>
<accession>A0A8E2AK95</accession>
<gene>
    <name evidence="2" type="ORF">OBBRIDRAFT_799565</name>
</gene>
<evidence type="ECO:0000313" key="2">
    <source>
        <dbReference type="EMBL" id="OCH83855.1"/>
    </source>
</evidence>